<comment type="caution">
    <text evidence="1">The sequence shown here is derived from an EMBL/GenBank/DDBJ whole genome shotgun (WGS) entry which is preliminary data.</text>
</comment>
<keyword evidence="2" id="KW-1185">Reference proteome</keyword>
<dbReference type="RefSeq" id="WP_301571164.1">
    <property type="nucleotide sequence ID" value="NZ_JAPWIE010000003.1"/>
</dbReference>
<evidence type="ECO:0000313" key="1">
    <source>
        <dbReference type="EMBL" id="MCZ4550567.1"/>
    </source>
</evidence>
<dbReference type="Proteomes" id="UP001067235">
    <property type="component" value="Unassembled WGS sequence"/>
</dbReference>
<reference evidence="1" key="1">
    <citation type="submission" date="2022-12" db="EMBL/GenBank/DDBJ databases">
        <authorList>
            <person name="Krivoruchko A.V."/>
            <person name="Elkin A."/>
        </authorList>
    </citation>
    <scope>NUCLEOTIDE SEQUENCE</scope>
    <source>
        <strain evidence="1">IEGM 1388</strain>
    </source>
</reference>
<evidence type="ECO:0000313" key="2">
    <source>
        <dbReference type="Proteomes" id="UP001067235"/>
    </source>
</evidence>
<keyword evidence="1" id="KW-0378">Hydrolase</keyword>
<dbReference type="InterPro" id="IPR029058">
    <property type="entry name" value="AB_hydrolase_fold"/>
</dbReference>
<dbReference type="EMBL" id="JAPWIE010000003">
    <property type="protein sequence ID" value="MCZ4550567.1"/>
    <property type="molecule type" value="Genomic_DNA"/>
</dbReference>
<proteinExistence type="predicted"/>
<dbReference type="Gene3D" id="3.40.50.1820">
    <property type="entry name" value="alpha/beta hydrolase"/>
    <property type="match status" value="1"/>
</dbReference>
<dbReference type="GO" id="GO:0016787">
    <property type="term" value="F:hydrolase activity"/>
    <property type="evidence" value="ECO:0007669"/>
    <property type="project" value="UniProtKB-KW"/>
</dbReference>
<dbReference type="InterPro" id="IPR051321">
    <property type="entry name" value="PHA/PHB_synthase"/>
</dbReference>
<protein>
    <submittedName>
        <fullName evidence="1">Alpha/beta hydrolase</fullName>
    </submittedName>
</protein>
<name>A0ABT4MXW2_GORRU</name>
<dbReference type="PANTHER" id="PTHR36837">
    <property type="entry name" value="POLY(3-HYDROXYALKANOATE) POLYMERASE SUBUNIT PHAC"/>
    <property type="match status" value="1"/>
</dbReference>
<sequence>MTGTMIEAEDAADSGIDGDSSPLLDRLRAQLGNLRALTVGDGIRPEFRTEHVVLHSEPHRELRRYGDLSSLQRARGDGRGPVLLIPPLAAPATCYDLGPAHSLVGHLLDTGRVPYVVDYGEMTRADRKIGFEDFIDDIVPQAVDRVLADFNGPAGTEVDVIAWSLGGTVSFLSLAAHPELPVRSITAVGTPLNYALVPPYPVVRAMTAPTGGRAVTAVLKALGGIPAPLVQLAYRATAWERELKKPWFILNNLGETETLARMEVVNRFQRKFPGYPGLLVEQMWERLIYHDELARGVVTLGDRSIDLTSIAVPIQLFGSHRDAIVPWQAAHHGVELFGSSPQVHFTTVESSHLGLIAGPDAARDTWPRIDGFLDALPVAALS</sequence>
<gene>
    <name evidence="1" type="ORF">O4213_11300</name>
</gene>
<dbReference type="SUPFAM" id="SSF53474">
    <property type="entry name" value="alpha/beta-Hydrolases"/>
    <property type="match status" value="1"/>
</dbReference>
<organism evidence="1 2">
    <name type="scientific">Gordonia rubripertincta</name>
    <name type="common">Rhodococcus corallinus</name>
    <dbReference type="NCBI Taxonomy" id="36822"/>
    <lineage>
        <taxon>Bacteria</taxon>
        <taxon>Bacillati</taxon>
        <taxon>Actinomycetota</taxon>
        <taxon>Actinomycetes</taxon>
        <taxon>Mycobacteriales</taxon>
        <taxon>Gordoniaceae</taxon>
        <taxon>Gordonia</taxon>
    </lineage>
</organism>
<dbReference type="PANTHER" id="PTHR36837:SF2">
    <property type="entry name" value="POLY(3-HYDROXYALKANOATE) POLYMERASE SUBUNIT PHAC"/>
    <property type="match status" value="1"/>
</dbReference>
<accession>A0ABT4MXW2</accession>